<name>A0ACD0WHT2_CLALS</name>
<organism evidence="1 2">
    <name type="scientific">Clavispora lusitaniae</name>
    <name type="common">Candida lusitaniae</name>
    <dbReference type="NCBI Taxonomy" id="36911"/>
    <lineage>
        <taxon>Eukaryota</taxon>
        <taxon>Fungi</taxon>
        <taxon>Dikarya</taxon>
        <taxon>Ascomycota</taxon>
        <taxon>Saccharomycotina</taxon>
        <taxon>Pichiomycetes</taxon>
        <taxon>Metschnikowiaceae</taxon>
        <taxon>Clavispora</taxon>
    </lineage>
</organism>
<sequence length="779" mass="89795">MQFAYVVRHIIIWQLMIRAHRCIYQLGVICIKHHINARGHAVQDGGLFFFSPCISHLSIKSFQYISLSKNLPTKVMTKGKNQLFAAFLLAIVGLISVLHYSGYSLLLSRDEINVSNEVSVLDGSNGTLPLIIPSYLIRKEEIKNLDALLQKTPNYKEEYKLYGAGKEKIFPERTNQISDYSSVFHDFKSEKINIYDSFTNIEKNIDNCGKLESEMRFSVSNEHEIQTPMDEIVEGIVKAIEEGDEYAKDLEPYFAKQVRLQLKHGVTDRYWFRLAGSSVWLKDYGVHYMVSRLVYSDRAQRNHPKFSVAYVQLFDDDWKEIKTNLLVPTNFGPKKNKNAIEIDGEPYLVKHYPSILPVPLRLDTGKDYQGPEDPRMILVKNERGHEEPLIIYNIDHPKMGTSKDENGTEFEEMKNYRNMWISWPWQFQKGKFNIDAKDIPEFENRLFNRANELRIKNTERQGSQKNWTPMISHTLREYHGYDKEILVVTRWSELEVLKCDITSDDSQCQYMLRDDGPPIKNDVGPLRGGTAMINVNELIASQTNAPVHRFIKKGREIWVGFARAHFKWCGCGSSFYRPNFVVITSDLITDKDNTVRQVFTLSHVSSFMSFYVDIIPWVRDRPDLVCKDPNVLIPNGVGFWKISDLEKSPDGSKWKVDDMLTLLFSVSDTSVSVLKARGFLEGLINLSQNSPFNRVEDIPEGHFLDEDSDPDAPPPPTTEYGASNDNVDCSLEDSKRFCRVYGDKHPFDKEEYEKQEEEHPTPPIVDKQLEAYKAELDGK</sequence>
<keyword evidence="2" id="KW-1185">Reference proteome</keyword>
<proteinExistence type="predicted"/>
<evidence type="ECO:0000313" key="2">
    <source>
        <dbReference type="Proteomes" id="UP000326582"/>
    </source>
</evidence>
<accession>A0ACD0WHT2</accession>
<dbReference type="EMBL" id="CP038485">
    <property type="protein sequence ID" value="QFZ26617.1"/>
    <property type="molecule type" value="Genomic_DNA"/>
</dbReference>
<dbReference type="Proteomes" id="UP000326582">
    <property type="component" value="Chromosome 2"/>
</dbReference>
<protein>
    <submittedName>
        <fullName evidence="1">Beta-mannosyltransferase</fullName>
    </submittedName>
</protein>
<reference evidence="2" key="1">
    <citation type="journal article" date="2019" name="MBio">
        <title>Comparative genomics for the elucidation of multidrug resistance (MDR) in Candida lusitaniae.</title>
        <authorList>
            <person name="Kannan A."/>
            <person name="Asner S.A."/>
            <person name="Trachsel E."/>
            <person name="Kelly S."/>
            <person name="Parker J."/>
            <person name="Sanglard D."/>
        </authorList>
    </citation>
    <scope>NUCLEOTIDE SEQUENCE [LARGE SCALE GENOMIC DNA]</scope>
    <source>
        <strain evidence="2">P1</strain>
    </source>
</reference>
<gene>
    <name evidence="1" type="ORF">EJF14_20529</name>
</gene>
<evidence type="ECO:0000313" key="1">
    <source>
        <dbReference type="EMBL" id="QFZ26617.1"/>
    </source>
</evidence>